<dbReference type="AlphaFoldDB" id="A0A835SV68"/>
<dbReference type="InterPro" id="IPR029044">
    <property type="entry name" value="Nucleotide-diphossugar_trans"/>
</dbReference>
<dbReference type="Proteomes" id="UP000650467">
    <property type="component" value="Unassembled WGS sequence"/>
</dbReference>
<dbReference type="Gene3D" id="3.90.550.10">
    <property type="entry name" value="Spore Coat Polysaccharide Biosynthesis Protein SpsA, Chain A"/>
    <property type="match status" value="1"/>
</dbReference>
<evidence type="ECO:0000313" key="1">
    <source>
        <dbReference type="EMBL" id="KAG2427190.1"/>
    </source>
</evidence>
<evidence type="ECO:0000313" key="2">
    <source>
        <dbReference type="Proteomes" id="UP000650467"/>
    </source>
</evidence>
<name>A0A835SV68_CHLIN</name>
<keyword evidence="2" id="KW-1185">Reference proteome</keyword>
<comment type="caution">
    <text evidence="1">The sequence shown here is derived from an EMBL/GenBank/DDBJ whole genome shotgun (WGS) entry which is preliminary data.</text>
</comment>
<organism evidence="1 2">
    <name type="scientific">Chlamydomonas incerta</name>
    <dbReference type="NCBI Taxonomy" id="51695"/>
    <lineage>
        <taxon>Eukaryota</taxon>
        <taxon>Viridiplantae</taxon>
        <taxon>Chlorophyta</taxon>
        <taxon>core chlorophytes</taxon>
        <taxon>Chlorophyceae</taxon>
        <taxon>CS clade</taxon>
        <taxon>Chlamydomonadales</taxon>
        <taxon>Chlamydomonadaceae</taxon>
        <taxon>Chlamydomonas</taxon>
    </lineage>
</organism>
<reference evidence="1" key="1">
    <citation type="journal article" date="2020" name="bioRxiv">
        <title>Comparative genomics of Chlamydomonas.</title>
        <authorList>
            <person name="Craig R.J."/>
            <person name="Hasan A.R."/>
            <person name="Ness R.W."/>
            <person name="Keightley P.D."/>
        </authorList>
    </citation>
    <scope>NUCLEOTIDE SEQUENCE</scope>
    <source>
        <strain evidence="1">SAG 7.73</strain>
    </source>
</reference>
<proteinExistence type="predicted"/>
<accession>A0A835SV68</accession>
<sequence>MKHFNRNDVVVWIDSDLILTDASKTDVIGEILADKAGFDFIIADQSDNLNTGIFIVRRTPWVHQFLDTVWRTGLHYRHDILFCDQGVIYLIMLNYIADTFANRTSGGYRYDNECAPERKPAKAIHYCTNDVLARYGFTYNNRDNVGKICILPQNQAKYRINQWYFGPGVRPYSNWNDADYYREGDLGVHTKLPLDLLKNGSLVTGVQR</sequence>
<protein>
    <submittedName>
        <fullName evidence="1">Uncharacterized protein</fullName>
    </submittedName>
</protein>
<dbReference type="SUPFAM" id="SSF53448">
    <property type="entry name" value="Nucleotide-diphospho-sugar transferases"/>
    <property type="match status" value="1"/>
</dbReference>
<dbReference type="EMBL" id="JAEHOC010000042">
    <property type="protein sequence ID" value="KAG2427190.1"/>
    <property type="molecule type" value="Genomic_DNA"/>
</dbReference>
<gene>
    <name evidence="1" type="ORF">HXX76_010909</name>
</gene>